<name>A0ABS1JYJ7_9MICC</name>
<dbReference type="Pfam" id="PF01263">
    <property type="entry name" value="Aldose_epim"/>
    <property type="match status" value="1"/>
</dbReference>
<reference evidence="2 3" key="1">
    <citation type="submission" date="2021-01" db="EMBL/GenBank/DDBJ databases">
        <title>Genome public.</title>
        <authorList>
            <person name="Liu C."/>
            <person name="Sun Q."/>
        </authorList>
    </citation>
    <scope>NUCLEOTIDE SEQUENCE [LARGE SCALE GENOMIC DNA]</scope>
    <source>
        <strain evidence="2 3">JC656</strain>
    </source>
</reference>
<dbReference type="InterPro" id="IPR014718">
    <property type="entry name" value="GH-type_carb-bd"/>
</dbReference>
<evidence type="ECO:0000256" key="1">
    <source>
        <dbReference type="SAM" id="MobiDB-lite"/>
    </source>
</evidence>
<protein>
    <submittedName>
        <fullName evidence="2">Aldose 1-epimerase family protein</fullName>
    </submittedName>
</protein>
<dbReference type="Gene3D" id="2.70.98.10">
    <property type="match status" value="1"/>
</dbReference>
<accession>A0ABS1JYJ7</accession>
<comment type="caution">
    <text evidence="2">The sequence shown here is derived from an EMBL/GenBank/DDBJ whole genome shotgun (WGS) entry which is preliminary data.</text>
</comment>
<proteinExistence type="predicted"/>
<sequence length="344" mass="36149">MTASPTNTPATGRQFELRRAGGVVVVTELAAALRSYSRDGVALTETFGDDQIPPNAAGITLAPWANRIEDGRWILDGAPQQLDITEPSRGHASHGLLRNTGYTPVEATESSVVLEASAFPQHGYPFLVRHRVEYALDADGGLSVTQTLSNDSSRRAPYVLGAHPYLRLGEVPTELLTLTVPAATRLVADGRLIPRGSAPVAGEWDLRAGRVVGGLSLDCAYTDLAFAPAPAPQDGAEPAPQHGAEPAAHDGAGAPSAAGAPGVVRATLADADGRSVWLWLEDSCRYLHVFVTDRFPGRPTAVALEPMTGAANAFNSGEGLRWLEPGASASMRWGIGSDLKKGRP</sequence>
<evidence type="ECO:0000313" key="2">
    <source>
        <dbReference type="EMBL" id="MBL0704460.1"/>
    </source>
</evidence>
<dbReference type="SUPFAM" id="SSF74650">
    <property type="entry name" value="Galactose mutarotase-like"/>
    <property type="match status" value="1"/>
</dbReference>
<organism evidence="2 3">
    <name type="scientific">Sinomonas cellulolyticus</name>
    <dbReference type="NCBI Taxonomy" id="2801916"/>
    <lineage>
        <taxon>Bacteria</taxon>
        <taxon>Bacillati</taxon>
        <taxon>Actinomycetota</taxon>
        <taxon>Actinomycetes</taxon>
        <taxon>Micrococcales</taxon>
        <taxon>Micrococcaceae</taxon>
        <taxon>Sinomonas</taxon>
    </lineage>
</organism>
<dbReference type="InterPro" id="IPR011013">
    <property type="entry name" value="Gal_mutarotase_sf_dom"/>
</dbReference>
<evidence type="ECO:0000313" key="3">
    <source>
        <dbReference type="Proteomes" id="UP000639051"/>
    </source>
</evidence>
<keyword evidence="3" id="KW-1185">Reference proteome</keyword>
<dbReference type="Proteomes" id="UP000639051">
    <property type="component" value="Unassembled WGS sequence"/>
</dbReference>
<dbReference type="RefSeq" id="WP_189693456.1">
    <property type="nucleotide sequence ID" value="NZ_BNCM01000005.1"/>
</dbReference>
<feature type="region of interest" description="Disordered" evidence="1">
    <location>
        <begin position="230"/>
        <end position="258"/>
    </location>
</feature>
<dbReference type="CDD" id="cd09022">
    <property type="entry name" value="Aldose_epim_Ec_YihR"/>
    <property type="match status" value="1"/>
</dbReference>
<gene>
    <name evidence="2" type="ORF">JJE72_02945</name>
</gene>
<dbReference type="InterPro" id="IPR008183">
    <property type="entry name" value="Aldose_1/G6P_1-epimerase"/>
</dbReference>
<dbReference type="InterPro" id="IPR037480">
    <property type="entry name" value="YihR-like"/>
</dbReference>
<dbReference type="EMBL" id="JAERRC010000010">
    <property type="protein sequence ID" value="MBL0704460.1"/>
    <property type="molecule type" value="Genomic_DNA"/>
</dbReference>
<feature type="compositionally biased region" description="Low complexity" evidence="1">
    <location>
        <begin position="249"/>
        <end position="258"/>
    </location>
</feature>